<proteinExistence type="inferred from homology"/>
<feature type="signal peptide" evidence="5">
    <location>
        <begin position="1"/>
        <end position="18"/>
    </location>
</feature>
<dbReference type="InterPro" id="IPR012674">
    <property type="entry name" value="Calycin"/>
</dbReference>
<keyword evidence="3 5" id="KW-0732">Signal</keyword>
<organism evidence="6">
    <name type="scientific">Panstrongylus lignarius</name>
    <dbReference type="NCBI Taxonomy" id="156445"/>
    <lineage>
        <taxon>Eukaryota</taxon>
        <taxon>Metazoa</taxon>
        <taxon>Ecdysozoa</taxon>
        <taxon>Arthropoda</taxon>
        <taxon>Hexapoda</taxon>
        <taxon>Insecta</taxon>
        <taxon>Pterygota</taxon>
        <taxon>Neoptera</taxon>
        <taxon>Paraneoptera</taxon>
        <taxon>Hemiptera</taxon>
        <taxon>Heteroptera</taxon>
        <taxon>Panheteroptera</taxon>
        <taxon>Cimicomorpha</taxon>
        <taxon>Reduviidae</taxon>
        <taxon>Triatominae</taxon>
        <taxon>Panstrongylus</taxon>
    </lineage>
</organism>
<dbReference type="EMBL" id="GFTR01003531">
    <property type="protein sequence ID" value="JAW12895.1"/>
    <property type="molecule type" value="Transcribed_RNA"/>
</dbReference>
<comment type="similarity">
    <text evidence="4">Belongs to the calycin superfamily. Triabin family.</text>
</comment>
<dbReference type="Gene3D" id="2.40.128.20">
    <property type="match status" value="1"/>
</dbReference>
<keyword evidence="2" id="KW-0964">Secreted</keyword>
<dbReference type="SUPFAM" id="SSF50814">
    <property type="entry name" value="Lipocalins"/>
    <property type="match status" value="1"/>
</dbReference>
<feature type="chain" id="PRO_5012691399" evidence="5">
    <location>
        <begin position="19"/>
        <end position="210"/>
    </location>
</feature>
<evidence type="ECO:0000256" key="5">
    <source>
        <dbReference type="SAM" id="SignalP"/>
    </source>
</evidence>
<comment type="subcellular location">
    <subcellularLocation>
        <location evidence="1">Secreted</location>
    </subcellularLocation>
</comment>
<dbReference type="Pfam" id="PF03973">
    <property type="entry name" value="Triabin"/>
    <property type="match status" value="1"/>
</dbReference>
<evidence type="ECO:0000313" key="6">
    <source>
        <dbReference type="EMBL" id="JAW12895.1"/>
    </source>
</evidence>
<protein>
    <submittedName>
        <fullName evidence="6">Putative nitrophorin</fullName>
    </submittedName>
</protein>
<evidence type="ECO:0000256" key="4">
    <source>
        <dbReference type="ARBA" id="ARBA00034121"/>
    </source>
</evidence>
<dbReference type="GO" id="GO:0005576">
    <property type="term" value="C:extracellular region"/>
    <property type="evidence" value="ECO:0007669"/>
    <property type="project" value="UniProtKB-SubCell"/>
</dbReference>
<dbReference type="GO" id="GO:0030682">
    <property type="term" value="P:symbiont-mediated perturbation of host defenses"/>
    <property type="evidence" value="ECO:0007669"/>
    <property type="project" value="InterPro"/>
</dbReference>
<evidence type="ECO:0000256" key="2">
    <source>
        <dbReference type="ARBA" id="ARBA00022525"/>
    </source>
</evidence>
<reference evidence="6" key="1">
    <citation type="journal article" date="2018" name="PLoS Negl. Trop. Dis.">
        <title>An insight into the salivary gland and fat body transcriptome of Panstrongylus lignarius (Hemiptera: Heteroptera), the main vector of Chagas disease in Peru.</title>
        <authorList>
            <person name="Nevoa J.C."/>
            <person name="Mendes M.T."/>
            <person name="da Silva M.V."/>
            <person name="Soares S.C."/>
            <person name="Oliveira C.J.F."/>
            <person name="Ribeiro J.M.C."/>
        </authorList>
    </citation>
    <scope>NUCLEOTIDE SEQUENCE</scope>
</reference>
<evidence type="ECO:0000256" key="3">
    <source>
        <dbReference type="ARBA" id="ARBA00022729"/>
    </source>
</evidence>
<name>A0A224XK89_9HEMI</name>
<sequence>MYTFRALIFVGIISLSTCRPEIQSQPQEQQQTKPNPLLNCPNIPAKQQFNATAYFHDVWHVVHSFNPDLPSNKSEDKTTCVKLTSQILENASVKLFYTQLIRQSELHTEWITNLDDLQNGVGKFVSERIDKEDDPPRPLSPLHTTVIDTDYSNYAVEHKCVAFRKGLFSGYLILNRKPNTLDPNVEPLLNKLELKLQDFILLSKPGCAEA</sequence>
<evidence type="ECO:0000256" key="1">
    <source>
        <dbReference type="ARBA" id="ARBA00004613"/>
    </source>
</evidence>
<accession>A0A224XK89</accession>
<dbReference type="InterPro" id="IPR005657">
    <property type="entry name" value="Triabi/Procalin"/>
</dbReference>
<dbReference type="AlphaFoldDB" id="A0A224XK89"/>